<gene>
    <name evidence="2" type="ORF">R1flu_007519</name>
</gene>
<organism evidence="2 3">
    <name type="scientific">Riccia fluitans</name>
    <dbReference type="NCBI Taxonomy" id="41844"/>
    <lineage>
        <taxon>Eukaryota</taxon>
        <taxon>Viridiplantae</taxon>
        <taxon>Streptophyta</taxon>
        <taxon>Embryophyta</taxon>
        <taxon>Marchantiophyta</taxon>
        <taxon>Marchantiopsida</taxon>
        <taxon>Marchantiidae</taxon>
        <taxon>Marchantiales</taxon>
        <taxon>Ricciaceae</taxon>
        <taxon>Riccia</taxon>
    </lineage>
</organism>
<evidence type="ECO:0000313" key="3">
    <source>
        <dbReference type="Proteomes" id="UP001605036"/>
    </source>
</evidence>
<keyword evidence="3" id="KW-1185">Reference proteome</keyword>
<evidence type="ECO:0000313" key="2">
    <source>
        <dbReference type="EMBL" id="KAL2636040.1"/>
    </source>
</evidence>
<reference evidence="2 3" key="1">
    <citation type="submission" date="2024-09" db="EMBL/GenBank/DDBJ databases">
        <title>Chromosome-scale assembly of Riccia fluitans.</title>
        <authorList>
            <person name="Paukszto L."/>
            <person name="Sawicki J."/>
            <person name="Karawczyk K."/>
            <person name="Piernik-Szablinska J."/>
            <person name="Szczecinska M."/>
            <person name="Mazdziarz M."/>
        </authorList>
    </citation>
    <scope>NUCLEOTIDE SEQUENCE [LARGE SCALE GENOMIC DNA]</scope>
    <source>
        <strain evidence="2">Rf_01</strain>
        <tissue evidence="2">Aerial parts of the thallus</tissue>
    </source>
</reference>
<feature type="region of interest" description="Disordered" evidence="1">
    <location>
        <begin position="58"/>
        <end position="91"/>
    </location>
</feature>
<dbReference type="Proteomes" id="UP001605036">
    <property type="component" value="Unassembled WGS sequence"/>
</dbReference>
<dbReference type="EMBL" id="JBHFFA010000003">
    <property type="protein sequence ID" value="KAL2636040.1"/>
    <property type="molecule type" value="Genomic_DNA"/>
</dbReference>
<sequence>MAEQGTQLLQLQPEKLPQVLSRDDWAGPAHSSFVVRIFYVRSSKALAADERLQETWYSMEGGSDPSQMFSEHLSDASVNRSNEDPKKCITA</sequence>
<feature type="compositionally biased region" description="Basic and acidic residues" evidence="1">
    <location>
        <begin position="81"/>
        <end position="91"/>
    </location>
</feature>
<comment type="caution">
    <text evidence="2">The sequence shown here is derived from an EMBL/GenBank/DDBJ whole genome shotgun (WGS) entry which is preliminary data.</text>
</comment>
<accession>A0ABD1YZY1</accession>
<name>A0ABD1YZY1_9MARC</name>
<protein>
    <submittedName>
        <fullName evidence="2">Uncharacterized protein</fullName>
    </submittedName>
</protein>
<evidence type="ECO:0000256" key="1">
    <source>
        <dbReference type="SAM" id="MobiDB-lite"/>
    </source>
</evidence>
<proteinExistence type="predicted"/>
<dbReference type="AlphaFoldDB" id="A0ABD1YZY1"/>